<dbReference type="Proteomes" id="UP000266691">
    <property type="component" value="Unassembled WGS sequence"/>
</dbReference>
<evidence type="ECO:0000256" key="4">
    <source>
        <dbReference type="ARBA" id="ARBA00022519"/>
    </source>
</evidence>
<evidence type="ECO:0000256" key="9">
    <source>
        <dbReference type="SAM" id="Phobius"/>
    </source>
</evidence>
<feature type="transmembrane region" description="Helical" evidence="9">
    <location>
        <begin position="12"/>
        <end position="31"/>
    </location>
</feature>
<reference evidence="11 13" key="1">
    <citation type="submission" date="2018-08" db="EMBL/GenBank/DDBJ databases">
        <title>Proposal of Muricauda 72 sp.nov. and Muricauda NH166 sp.nov., isolated from seawater.</title>
        <authorList>
            <person name="Cheng H."/>
            <person name="Wu Y.-H."/>
            <person name="Guo L.-L."/>
            <person name="Xu X.-W."/>
        </authorList>
    </citation>
    <scope>NUCLEOTIDE SEQUENCE [LARGE SCALE GENOMIC DNA]</scope>
    <source>
        <strain evidence="11 13">72</strain>
    </source>
</reference>
<organism evidence="11 13">
    <name type="scientific">Flagellimonas pelagia</name>
    <dbReference type="NCBI Taxonomy" id="2306998"/>
    <lineage>
        <taxon>Bacteria</taxon>
        <taxon>Pseudomonadati</taxon>
        <taxon>Bacteroidota</taxon>
        <taxon>Flavobacteriia</taxon>
        <taxon>Flavobacteriales</taxon>
        <taxon>Flavobacteriaceae</taxon>
        <taxon>Flagellimonas</taxon>
    </lineage>
</organism>
<evidence type="ECO:0000313" key="12">
    <source>
        <dbReference type="EMBL" id="TXJ92782.1"/>
    </source>
</evidence>
<dbReference type="PANTHER" id="PTHR35011">
    <property type="entry name" value="2,3-DIKETO-L-GULONATE TRAP TRANSPORTER SMALL PERMEASE PROTEIN YIAM"/>
    <property type="match status" value="1"/>
</dbReference>
<dbReference type="RefSeq" id="WP_119648211.1">
    <property type="nucleotide sequence ID" value="NZ_QXFI01000031.1"/>
</dbReference>
<feature type="domain" description="Tripartite ATP-independent periplasmic transporters DctQ component" evidence="10">
    <location>
        <begin position="22"/>
        <end position="143"/>
    </location>
</feature>
<comment type="caution">
    <text evidence="11">The sequence shown here is derived from an EMBL/GenBank/DDBJ whole genome shotgun (WGS) entry which is preliminary data.</text>
</comment>
<evidence type="ECO:0000256" key="1">
    <source>
        <dbReference type="ARBA" id="ARBA00004429"/>
    </source>
</evidence>
<evidence type="ECO:0000313" key="11">
    <source>
        <dbReference type="EMBL" id="RIV43486.1"/>
    </source>
</evidence>
<keyword evidence="5 9" id="KW-0812">Transmembrane</keyword>
<evidence type="ECO:0000256" key="7">
    <source>
        <dbReference type="ARBA" id="ARBA00023136"/>
    </source>
</evidence>
<evidence type="ECO:0000256" key="8">
    <source>
        <dbReference type="ARBA" id="ARBA00038436"/>
    </source>
</evidence>
<dbReference type="InterPro" id="IPR007387">
    <property type="entry name" value="TRAP_DctQ"/>
</dbReference>
<keyword evidence="4" id="KW-0997">Cell inner membrane</keyword>
<feature type="transmembrane region" description="Helical" evidence="9">
    <location>
        <begin position="123"/>
        <end position="144"/>
    </location>
</feature>
<evidence type="ECO:0000313" key="13">
    <source>
        <dbReference type="Proteomes" id="UP000266691"/>
    </source>
</evidence>
<comment type="similarity">
    <text evidence="8">Belongs to the TRAP transporter small permease family.</text>
</comment>
<dbReference type="GO" id="GO:0022857">
    <property type="term" value="F:transmembrane transporter activity"/>
    <property type="evidence" value="ECO:0007669"/>
    <property type="project" value="TreeGrafter"/>
</dbReference>
<keyword evidence="7 9" id="KW-0472">Membrane</keyword>
<dbReference type="Pfam" id="PF04290">
    <property type="entry name" value="DctQ"/>
    <property type="match status" value="1"/>
</dbReference>
<feature type="transmembrane region" description="Helical" evidence="9">
    <location>
        <begin position="90"/>
        <end position="111"/>
    </location>
</feature>
<evidence type="ECO:0000256" key="5">
    <source>
        <dbReference type="ARBA" id="ARBA00022692"/>
    </source>
</evidence>
<sequence length="152" mass="16864">MGFKKTLDSILAHLLVLLMGLMVLNVLWQVFSRYVLGKPSAFTDELARFLMIWLGLLGAAYVSGKKGHVAIDVLAKRASVKNQKRLKRGVSSFIILFCLAAMVTGGGWLVFTTYELKQLSPALGMPLAYVYIVIPLSGLIVVYYKFFDILSD</sequence>
<evidence type="ECO:0000256" key="3">
    <source>
        <dbReference type="ARBA" id="ARBA00022475"/>
    </source>
</evidence>
<dbReference type="InterPro" id="IPR055348">
    <property type="entry name" value="DctQ"/>
</dbReference>
<accession>A0A3A1NGD2</accession>
<dbReference type="GO" id="GO:0005886">
    <property type="term" value="C:plasma membrane"/>
    <property type="evidence" value="ECO:0007669"/>
    <property type="project" value="UniProtKB-SubCell"/>
</dbReference>
<dbReference type="Proteomes" id="UP000321621">
    <property type="component" value="Unassembled WGS sequence"/>
</dbReference>
<dbReference type="AlphaFoldDB" id="A0A3A1NGD2"/>
<keyword evidence="3" id="KW-1003">Cell membrane</keyword>
<protein>
    <submittedName>
        <fullName evidence="11">TRAP transporter small permease</fullName>
    </submittedName>
</protein>
<dbReference type="GO" id="GO:0015740">
    <property type="term" value="P:C4-dicarboxylate transport"/>
    <property type="evidence" value="ECO:0007669"/>
    <property type="project" value="TreeGrafter"/>
</dbReference>
<reference evidence="12 14" key="2">
    <citation type="submission" date="2019-07" db="EMBL/GenBank/DDBJ databases">
        <title>Draft genome of two Muricauda strains isolated from deep sea.</title>
        <authorList>
            <person name="Sun C."/>
        </authorList>
    </citation>
    <scope>NUCLEOTIDE SEQUENCE [LARGE SCALE GENOMIC DNA]</scope>
    <source>
        <strain evidence="12 14">72</strain>
    </source>
</reference>
<proteinExistence type="inferred from homology"/>
<evidence type="ECO:0000256" key="2">
    <source>
        <dbReference type="ARBA" id="ARBA00022448"/>
    </source>
</evidence>
<feature type="transmembrane region" description="Helical" evidence="9">
    <location>
        <begin position="46"/>
        <end position="64"/>
    </location>
</feature>
<dbReference type="OrthoDB" id="9815614at2"/>
<dbReference type="PANTHER" id="PTHR35011:SF2">
    <property type="entry name" value="2,3-DIKETO-L-GULONATE TRAP TRANSPORTER SMALL PERMEASE PROTEIN YIAM"/>
    <property type="match status" value="1"/>
</dbReference>
<keyword evidence="14" id="KW-1185">Reference proteome</keyword>
<dbReference type="EMBL" id="VNWK01000031">
    <property type="protein sequence ID" value="TXJ92782.1"/>
    <property type="molecule type" value="Genomic_DNA"/>
</dbReference>
<comment type="subcellular location">
    <subcellularLocation>
        <location evidence="1">Cell inner membrane</location>
        <topology evidence="1">Multi-pass membrane protein</topology>
    </subcellularLocation>
</comment>
<gene>
    <name evidence="11" type="ORF">D2V05_13565</name>
    <name evidence="12" type="ORF">FQ017_13435</name>
</gene>
<evidence type="ECO:0000259" key="10">
    <source>
        <dbReference type="Pfam" id="PF04290"/>
    </source>
</evidence>
<name>A0A3A1NGD2_9FLAO</name>
<dbReference type="EMBL" id="QXFI01000031">
    <property type="protein sequence ID" value="RIV43486.1"/>
    <property type="molecule type" value="Genomic_DNA"/>
</dbReference>
<evidence type="ECO:0000256" key="6">
    <source>
        <dbReference type="ARBA" id="ARBA00022989"/>
    </source>
</evidence>
<evidence type="ECO:0000313" key="14">
    <source>
        <dbReference type="Proteomes" id="UP000321621"/>
    </source>
</evidence>
<keyword evidence="2" id="KW-0813">Transport</keyword>
<keyword evidence="6 9" id="KW-1133">Transmembrane helix</keyword>